<evidence type="ECO:0000256" key="2">
    <source>
        <dbReference type="ARBA" id="ARBA00022475"/>
    </source>
</evidence>
<evidence type="ECO:0000256" key="5">
    <source>
        <dbReference type="ARBA" id="ARBA00022692"/>
    </source>
</evidence>
<evidence type="ECO:0000256" key="7">
    <source>
        <dbReference type="ARBA" id="ARBA00022989"/>
    </source>
</evidence>
<dbReference type="Pfam" id="PF06295">
    <property type="entry name" value="ZapG-like"/>
    <property type="match status" value="1"/>
</dbReference>
<evidence type="ECO:0000256" key="12">
    <source>
        <dbReference type="ARBA" id="ARBA00035727"/>
    </source>
</evidence>
<evidence type="ECO:0000256" key="6">
    <source>
        <dbReference type="ARBA" id="ARBA00022960"/>
    </source>
</evidence>
<evidence type="ECO:0000256" key="14">
    <source>
        <dbReference type="SAM" id="MobiDB-lite"/>
    </source>
</evidence>
<dbReference type="EMBL" id="MWPV01000003">
    <property type="protein sequence ID" value="OUL57555.1"/>
    <property type="molecule type" value="Genomic_DNA"/>
</dbReference>
<dbReference type="PANTHER" id="PTHR39579">
    <property type="entry name" value="INNER MEMBRANE PROTEIN YHCB"/>
    <property type="match status" value="1"/>
</dbReference>
<keyword evidence="9" id="KW-0131">Cell cycle</keyword>
<evidence type="ECO:0000256" key="4">
    <source>
        <dbReference type="ARBA" id="ARBA00022618"/>
    </source>
</evidence>
<evidence type="ECO:0000256" key="9">
    <source>
        <dbReference type="ARBA" id="ARBA00023306"/>
    </source>
</evidence>
<evidence type="ECO:0000313" key="16">
    <source>
        <dbReference type="EMBL" id="OUL57555.1"/>
    </source>
</evidence>
<evidence type="ECO:0000313" key="17">
    <source>
        <dbReference type="Proteomes" id="UP000194841"/>
    </source>
</evidence>
<comment type="subcellular location">
    <subcellularLocation>
        <location evidence="1">Cell inner membrane</location>
        <topology evidence="1">Single-pass membrane protein</topology>
    </subcellularLocation>
</comment>
<dbReference type="PANTHER" id="PTHR39579:SF1">
    <property type="entry name" value="INNER MEMBRANE PROTEIN YHCB"/>
    <property type="match status" value="1"/>
</dbReference>
<dbReference type="GO" id="GO:0008360">
    <property type="term" value="P:regulation of cell shape"/>
    <property type="evidence" value="ECO:0007669"/>
    <property type="project" value="UniProtKB-KW"/>
</dbReference>
<evidence type="ECO:0000256" key="15">
    <source>
        <dbReference type="SAM" id="Phobius"/>
    </source>
</evidence>
<dbReference type="InterPro" id="IPR009386">
    <property type="entry name" value="ZapG-like"/>
</dbReference>
<dbReference type="GO" id="GO:0051301">
    <property type="term" value="P:cell division"/>
    <property type="evidence" value="ECO:0007669"/>
    <property type="project" value="UniProtKB-KW"/>
</dbReference>
<dbReference type="RefSeq" id="WP_086744138.1">
    <property type="nucleotide sequence ID" value="NZ_MWPV01000003.1"/>
</dbReference>
<gene>
    <name evidence="16" type="ORF">B1199_10825</name>
</gene>
<feature type="transmembrane region" description="Helical" evidence="15">
    <location>
        <begin position="6"/>
        <end position="24"/>
    </location>
</feature>
<keyword evidence="5 15" id="KW-0812">Transmembrane</keyword>
<comment type="caution">
    <text evidence="16">The sequence shown here is derived from an EMBL/GenBank/DDBJ whole genome shotgun (WGS) entry which is preliminary data.</text>
</comment>
<keyword evidence="2" id="KW-1003">Cell membrane</keyword>
<feature type="coiled-coil region" evidence="13">
    <location>
        <begin position="31"/>
        <end position="58"/>
    </location>
</feature>
<keyword evidence="4" id="KW-0132">Cell division</keyword>
<dbReference type="AlphaFoldDB" id="A0A244CPN2"/>
<keyword evidence="8 15" id="KW-0472">Membrane</keyword>
<keyword evidence="6" id="KW-0133">Cell shape</keyword>
<dbReference type="OrthoDB" id="5766209at2"/>
<keyword evidence="3" id="KW-0997">Cell inner membrane</keyword>
<feature type="region of interest" description="Disordered" evidence="14">
    <location>
        <begin position="109"/>
        <end position="149"/>
    </location>
</feature>
<comment type="similarity">
    <text evidence="10">Belongs to the ZapG family.</text>
</comment>
<evidence type="ECO:0000256" key="3">
    <source>
        <dbReference type="ARBA" id="ARBA00022519"/>
    </source>
</evidence>
<keyword evidence="7 15" id="KW-1133">Transmembrane helix</keyword>
<reference evidence="16 17" key="1">
    <citation type="submission" date="2017-02" db="EMBL/GenBank/DDBJ databases">
        <title>Pseudoalteromonas ulvae TC14 Genome.</title>
        <authorList>
            <person name="Molmeret M."/>
        </authorList>
    </citation>
    <scope>NUCLEOTIDE SEQUENCE [LARGE SCALE GENOMIC DNA]</scope>
    <source>
        <strain evidence="16">TC14</strain>
    </source>
</reference>
<name>A0A244CPN2_PSEDV</name>
<evidence type="ECO:0000256" key="11">
    <source>
        <dbReference type="ARBA" id="ARBA00035703"/>
    </source>
</evidence>
<evidence type="ECO:0000256" key="13">
    <source>
        <dbReference type="SAM" id="Coils"/>
    </source>
</evidence>
<proteinExistence type="inferred from homology"/>
<keyword evidence="17" id="KW-1185">Reference proteome</keyword>
<keyword evidence="13" id="KW-0175">Coiled coil</keyword>
<accession>A0A244CPN2</accession>
<dbReference type="GO" id="GO:0005886">
    <property type="term" value="C:plasma membrane"/>
    <property type="evidence" value="ECO:0007669"/>
    <property type="project" value="UniProtKB-SubCell"/>
</dbReference>
<organism evidence="16 17">
    <name type="scientific">Pseudoalteromonas ulvae</name>
    <dbReference type="NCBI Taxonomy" id="107327"/>
    <lineage>
        <taxon>Bacteria</taxon>
        <taxon>Pseudomonadati</taxon>
        <taxon>Pseudomonadota</taxon>
        <taxon>Gammaproteobacteria</taxon>
        <taxon>Alteromonadales</taxon>
        <taxon>Pseudoalteromonadaceae</taxon>
        <taxon>Pseudoalteromonas</taxon>
    </lineage>
</organism>
<evidence type="ECO:0000256" key="1">
    <source>
        <dbReference type="ARBA" id="ARBA00004377"/>
    </source>
</evidence>
<evidence type="ECO:0000256" key="10">
    <source>
        <dbReference type="ARBA" id="ARBA00035657"/>
    </source>
</evidence>
<sequence>MTTVIWLTLVLFTAIGCFFLGSIYTKRQYEHDELEKEVEKAQYNLEQYKQDVADHLASTNKLVSKMRDNYEQLVNHVEETNKILLTDNRSESMPFFSKETTEHLKASLNSLEQNKTKRESLSSQPVDYADSKSGIFADNRTNKNQTEQA</sequence>
<evidence type="ECO:0000256" key="8">
    <source>
        <dbReference type="ARBA" id="ARBA00023136"/>
    </source>
</evidence>
<protein>
    <recommendedName>
        <fullName evidence="11">Z-ring associated protein G</fullName>
    </recommendedName>
    <alternativeName>
        <fullName evidence="12">Cell division protein ZapG</fullName>
    </alternativeName>
</protein>
<dbReference type="Proteomes" id="UP000194841">
    <property type="component" value="Unassembled WGS sequence"/>
</dbReference>